<dbReference type="PROSITE" id="PS50206">
    <property type="entry name" value="RHODANESE_3"/>
    <property type="match status" value="1"/>
</dbReference>
<evidence type="ECO:0000313" key="4">
    <source>
        <dbReference type="EMBL" id="KAJ8784478.1"/>
    </source>
</evidence>
<organism evidence="4 5">
    <name type="scientific">Eschrichtius robustus</name>
    <name type="common">California gray whale</name>
    <name type="synonym">Eschrichtius gibbosus</name>
    <dbReference type="NCBI Taxonomy" id="9764"/>
    <lineage>
        <taxon>Eukaryota</taxon>
        <taxon>Metazoa</taxon>
        <taxon>Chordata</taxon>
        <taxon>Craniata</taxon>
        <taxon>Vertebrata</taxon>
        <taxon>Euteleostomi</taxon>
        <taxon>Mammalia</taxon>
        <taxon>Eutheria</taxon>
        <taxon>Laurasiatheria</taxon>
        <taxon>Artiodactyla</taxon>
        <taxon>Whippomorpha</taxon>
        <taxon>Cetacea</taxon>
        <taxon>Mysticeti</taxon>
        <taxon>Eschrichtiidae</taxon>
        <taxon>Eschrichtius</taxon>
    </lineage>
</organism>
<feature type="domain" description="Rhodanese" evidence="3">
    <location>
        <begin position="131"/>
        <end position="233"/>
    </location>
</feature>
<dbReference type="AlphaFoldDB" id="A0AB34GYJ3"/>
<dbReference type="SMART" id="SM00450">
    <property type="entry name" value="RHOD"/>
    <property type="match status" value="1"/>
</dbReference>
<proteinExistence type="predicted"/>
<dbReference type="PANTHER" id="PTHR44086:SF10">
    <property type="entry name" value="THIOSULFATE SULFURTRANSFERASE_RHODANESE-LIKE DOMAIN-CONTAINING PROTEIN 3"/>
    <property type="match status" value="1"/>
</dbReference>
<reference evidence="4 5" key="1">
    <citation type="submission" date="2022-11" db="EMBL/GenBank/DDBJ databases">
        <title>Whole genome sequence of Eschrichtius robustus ER-17-0199.</title>
        <authorList>
            <person name="Bruniche-Olsen A."/>
            <person name="Black A.N."/>
            <person name="Fields C.J."/>
            <person name="Walden K."/>
            <person name="Dewoody J.A."/>
        </authorList>
    </citation>
    <scope>NUCLEOTIDE SEQUENCE [LARGE SCALE GENOMIC DNA]</scope>
    <source>
        <strain evidence="4">ER-17-0199</strain>
        <tissue evidence="4">Blubber</tissue>
    </source>
</reference>
<evidence type="ECO:0000259" key="3">
    <source>
        <dbReference type="PROSITE" id="PS50206"/>
    </source>
</evidence>
<evidence type="ECO:0000313" key="5">
    <source>
        <dbReference type="Proteomes" id="UP001159641"/>
    </source>
</evidence>
<dbReference type="InterPro" id="IPR001307">
    <property type="entry name" value="Thiosulphate_STrfase_CS"/>
</dbReference>
<dbReference type="SUPFAM" id="SSF52821">
    <property type="entry name" value="Rhodanese/Cell cycle control phosphatase"/>
    <property type="match status" value="1"/>
</dbReference>
<evidence type="ECO:0000256" key="2">
    <source>
        <dbReference type="SAM" id="MobiDB-lite"/>
    </source>
</evidence>
<dbReference type="PANTHER" id="PTHR44086">
    <property type="entry name" value="THIOSULFATE SULFURTRANSFERASE RDL2, MITOCHONDRIAL-RELATED"/>
    <property type="match status" value="1"/>
</dbReference>
<gene>
    <name evidence="4" type="ORF">J1605_008130</name>
</gene>
<sequence length="236" mass="26488">MQGTRVRALVREDPTCHGATKPWHYPVRPEPGWRALESPARFARRREEEEEQEEEVVSSPETRPGDEAAATIALEWAPGDPRVCRGCALGFRATGVWGCSRGLKSIKGSCNNFCTAICKDVTYMELKNLLKSKKIMLIDVREPWEILEYGKIPGSVNIPLDNVDEALQMNPKDFKEKYNEVKPSKSDSLVFSCLAGVRSKKAMDTAISLGFNSAQHYAGGWKEWATYEFSEKKQGN</sequence>
<dbReference type="InterPro" id="IPR036873">
    <property type="entry name" value="Rhodanese-like_dom_sf"/>
</dbReference>
<protein>
    <recommendedName>
        <fullName evidence="1">Sulfurtransferase</fullName>
    </recommendedName>
</protein>
<feature type="region of interest" description="Disordered" evidence="2">
    <location>
        <begin position="40"/>
        <end position="66"/>
    </location>
</feature>
<keyword evidence="5" id="KW-1185">Reference proteome</keyword>
<name>A0AB34GYJ3_ESCRO</name>
<dbReference type="PROSITE" id="PS00683">
    <property type="entry name" value="RHODANESE_2"/>
    <property type="match status" value="1"/>
</dbReference>
<dbReference type="CDD" id="cd01519">
    <property type="entry name" value="RHOD_HSP67B2"/>
    <property type="match status" value="1"/>
</dbReference>
<dbReference type="Proteomes" id="UP001159641">
    <property type="component" value="Unassembled WGS sequence"/>
</dbReference>
<dbReference type="EMBL" id="JAIQCJ010002046">
    <property type="protein sequence ID" value="KAJ8784478.1"/>
    <property type="molecule type" value="Genomic_DNA"/>
</dbReference>
<accession>A0AB34GYJ3</accession>
<dbReference type="InterPro" id="IPR001763">
    <property type="entry name" value="Rhodanese-like_dom"/>
</dbReference>
<dbReference type="Pfam" id="PF00581">
    <property type="entry name" value="Rhodanese"/>
    <property type="match status" value="1"/>
</dbReference>
<dbReference type="Gene3D" id="3.40.250.10">
    <property type="entry name" value="Rhodanese-like domain"/>
    <property type="match status" value="1"/>
</dbReference>
<dbReference type="GO" id="GO:0004792">
    <property type="term" value="F:thiosulfate-cyanide sulfurtransferase activity"/>
    <property type="evidence" value="ECO:0007669"/>
    <property type="project" value="InterPro"/>
</dbReference>
<comment type="caution">
    <text evidence="4">The sequence shown here is derived from an EMBL/GenBank/DDBJ whole genome shotgun (WGS) entry which is preliminary data.</text>
</comment>
<evidence type="ECO:0000256" key="1">
    <source>
        <dbReference type="RuleBase" id="RU000507"/>
    </source>
</evidence>
<keyword evidence="1" id="KW-0808">Transferase</keyword>